<gene>
    <name evidence="2" type="ORF">M422DRAFT_206169</name>
</gene>
<keyword evidence="1" id="KW-0472">Membrane</keyword>
<organism evidence="2 3">
    <name type="scientific">Sphaerobolus stellatus (strain SS14)</name>
    <dbReference type="NCBI Taxonomy" id="990650"/>
    <lineage>
        <taxon>Eukaryota</taxon>
        <taxon>Fungi</taxon>
        <taxon>Dikarya</taxon>
        <taxon>Basidiomycota</taxon>
        <taxon>Agaricomycotina</taxon>
        <taxon>Agaricomycetes</taxon>
        <taxon>Phallomycetidae</taxon>
        <taxon>Geastrales</taxon>
        <taxon>Sphaerobolaceae</taxon>
        <taxon>Sphaerobolus</taxon>
    </lineage>
</organism>
<keyword evidence="3" id="KW-1185">Reference proteome</keyword>
<keyword evidence="1" id="KW-0812">Transmembrane</keyword>
<feature type="transmembrane region" description="Helical" evidence="1">
    <location>
        <begin position="48"/>
        <end position="72"/>
    </location>
</feature>
<feature type="transmembrane region" description="Helical" evidence="1">
    <location>
        <begin position="175"/>
        <end position="195"/>
    </location>
</feature>
<keyword evidence="1" id="KW-1133">Transmembrane helix</keyword>
<dbReference type="OrthoDB" id="3357408at2759"/>
<dbReference type="EMBL" id="KN837105">
    <property type="protein sequence ID" value="KIJ46937.1"/>
    <property type="molecule type" value="Genomic_DNA"/>
</dbReference>
<accession>A0A0C9W421</accession>
<dbReference type="Proteomes" id="UP000054279">
    <property type="component" value="Unassembled WGS sequence"/>
</dbReference>
<feature type="transmembrane region" description="Helical" evidence="1">
    <location>
        <begin position="222"/>
        <end position="241"/>
    </location>
</feature>
<sequence length="335" mass="37198">MSDLPVTETQLIGLFGESIAYGIYVVSLGFSANALLRKPEGWKRAREINWVMVIVSFLLFVIATLDVSLGLYNCINAFVLYKGPGGPEAVFEDISYWVNVMRTATVKVQTPLGDGVLVYRCWVIYGRSWKVVAIPLILWLGDIACAIGVIRLEAILHQRTTTVTAADLTPWISSFWSLTISLNIITTGLLIARLWKIDGFSRIFPHHRGLQRSSNIRGAMRNIMESGLLYTVTACITFIVYESHSNGVLAIAAIGIQVIGIAFNLIIIRAAARAREENSRHSVISNPTNFQTMGRPWSRAHSSGQLQVRITKDNIGDEELDIGQKVMVLEPIQRP</sequence>
<proteinExistence type="predicted"/>
<dbReference type="HOGENOM" id="CLU_044614_1_0_1"/>
<dbReference type="AlphaFoldDB" id="A0A0C9W421"/>
<evidence type="ECO:0000313" key="3">
    <source>
        <dbReference type="Proteomes" id="UP000054279"/>
    </source>
</evidence>
<reference evidence="2 3" key="1">
    <citation type="submission" date="2014-06" db="EMBL/GenBank/DDBJ databases">
        <title>Evolutionary Origins and Diversification of the Mycorrhizal Mutualists.</title>
        <authorList>
            <consortium name="DOE Joint Genome Institute"/>
            <consortium name="Mycorrhizal Genomics Consortium"/>
            <person name="Kohler A."/>
            <person name="Kuo A."/>
            <person name="Nagy L.G."/>
            <person name="Floudas D."/>
            <person name="Copeland A."/>
            <person name="Barry K.W."/>
            <person name="Cichocki N."/>
            <person name="Veneault-Fourrey C."/>
            <person name="LaButti K."/>
            <person name="Lindquist E.A."/>
            <person name="Lipzen A."/>
            <person name="Lundell T."/>
            <person name="Morin E."/>
            <person name="Murat C."/>
            <person name="Riley R."/>
            <person name="Ohm R."/>
            <person name="Sun H."/>
            <person name="Tunlid A."/>
            <person name="Henrissat B."/>
            <person name="Grigoriev I.V."/>
            <person name="Hibbett D.S."/>
            <person name="Martin F."/>
        </authorList>
    </citation>
    <scope>NUCLEOTIDE SEQUENCE [LARGE SCALE GENOMIC DNA]</scope>
    <source>
        <strain evidence="2 3">SS14</strain>
    </source>
</reference>
<feature type="transmembrane region" description="Helical" evidence="1">
    <location>
        <begin position="247"/>
        <end position="272"/>
    </location>
</feature>
<name>A0A0C9W421_SPHS4</name>
<evidence type="ECO:0000313" key="2">
    <source>
        <dbReference type="EMBL" id="KIJ46937.1"/>
    </source>
</evidence>
<evidence type="ECO:0000256" key="1">
    <source>
        <dbReference type="SAM" id="Phobius"/>
    </source>
</evidence>
<feature type="transmembrane region" description="Helical" evidence="1">
    <location>
        <begin position="12"/>
        <end position="36"/>
    </location>
</feature>
<protein>
    <submittedName>
        <fullName evidence="2">Uncharacterized protein</fullName>
    </submittedName>
</protein>